<dbReference type="AlphaFoldDB" id="A0A561E8T3"/>
<dbReference type="RefSeq" id="WP_145225669.1">
    <property type="nucleotide sequence ID" value="NZ_VIVQ01000001.1"/>
</dbReference>
<dbReference type="GO" id="GO:0004185">
    <property type="term" value="F:serine-type carboxypeptidase activity"/>
    <property type="evidence" value="ECO:0007669"/>
    <property type="project" value="InterPro"/>
</dbReference>
<organism evidence="1 2">
    <name type="scientific">Rudaeicoccus suwonensis</name>
    <dbReference type="NCBI Taxonomy" id="657409"/>
    <lineage>
        <taxon>Bacteria</taxon>
        <taxon>Bacillati</taxon>
        <taxon>Actinomycetota</taxon>
        <taxon>Actinomycetes</taxon>
        <taxon>Micrococcales</taxon>
        <taxon>Dermacoccaceae</taxon>
        <taxon>Rudaeicoccus</taxon>
    </lineage>
</organism>
<dbReference type="InterPro" id="IPR001563">
    <property type="entry name" value="Peptidase_S10"/>
</dbReference>
<gene>
    <name evidence="1" type="ORF">BKA23_0803</name>
</gene>
<evidence type="ECO:0000313" key="1">
    <source>
        <dbReference type="EMBL" id="TWE12007.1"/>
    </source>
</evidence>
<dbReference type="InterPro" id="IPR029058">
    <property type="entry name" value="AB_hydrolase_fold"/>
</dbReference>
<comment type="caution">
    <text evidence="1">The sequence shown here is derived from an EMBL/GenBank/DDBJ whole genome shotgun (WGS) entry which is preliminary data.</text>
</comment>
<protein>
    <submittedName>
        <fullName evidence="1">Carboxypeptidase C (Cathepsin A)</fullName>
    </submittedName>
</protein>
<keyword evidence="1" id="KW-0378">Hydrolase</keyword>
<dbReference type="Proteomes" id="UP000318297">
    <property type="component" value="Unassembled WGS sequence"/>
</dbReference>
<dbReference type="GO" id="GO:0006508">
    <property type="term" value="P:proteolysis"/>
    <property type="evidence" value="ECO:0007669"/>
    <property type="project" value="InterPro"/>
</dbReference>
<dbReference type="OrthoDB" id="9770107at2"/>
<dbReference type="Pfam" id="PF00450">
    <property type="entry name" value="Peptidase_S10"/>
    <property type="match status" value="1"/>
</dbReference>
<accession>A0A561E8T3</accession>
<reference evidence="1 2" key="1">
    <citation type="submission" date="2019-06" db="EMBL/GenBank/DDBJ databases">
        <title>Sequencing the genomes of 1000 actinobacteria strains.</title>
        <authorList>
            <person name="Klenk H.-P."/>
        </authorList>
    </citation>
    <scope>NUCLEOTIDE SEQUENCE [LARGE SCALE GENOMIC DNA]</scope>
    <source>
        <strain evidence="1 2">DSM 19560</strain>
    </source>
</reference>
<dbReference type="Gene3D" id="3.40.50.1820">
    <property type="entry name" value="alpha/beta hydrolase"/>
    <property type="match status" value="1"/>
</dbReference>
<dbReference type="EMBL" id="VIVQ01000001">
    <property type="protein sequence ID" value="TWE12007.1"/>
    <property type="molecule type" value="Genomic_DNA"/>
</dbReference>
<keyword evidence="1" id="KW-0121">Carboxypeptidase</keyword>
<keyword evidence="1" id="KW-0645">Protease</keyword>
<sequence length="495" mass="54936">MSQDPADTAPIPPAQHIEPADALVTTHHELQVGRTPLRYTATTGTVVLRRDDLHDGVWKGRRATAEVAITSYVVDDADPGSRPVTFAFNGGPGSASLWLHMGLLGPRRVQMGDAGALLPPPYDIVDNAETLLAVSDLVFIDPISTGYSRTTDGEKPQQFHGFTGDIESVAEVIRQWVTRENRWLSPKFIAGESYGTTRAVAVVDLLQDKFGMYFNGIMLISSVLDFGTLDFEIHRNDRAFALYLPFYAATAHYHGKHPGLTLQEVLAQAESYATRDYPWALARGNRLTAGERATAVATIARLTGLSEEYVDRANLRVEHWRYFGELLREKGRTVGRIDSRFVGPAASGIAELMDADVSMDALTGPYAAAFQHYVRTELGYPGDGPFRVISEAVNPWSYKEFEGKPVYVVDRLERAMRQNPHLRVHLAYGYYDGATPYFAAQDVVAHLQLPEQLLANIEHSYYEAGHMTYVHEPSREQQGADLADFVERAIGRHTV</sequence>
<evidence type="ECO:0000313" key="2">
    <source>
        <dbReference type="Proteomes" id="UP000318297"/>
    </source>
</evidence>
<proteinExistence type="predicted"/>
<keyword evidence="2" id="KW-1185">Reference proteome</keyword>
<name>A0A561E8T3_9MICO</name>
<dbReference type="SUPFAM" id="SSF53474">
    <property type="entry name" value="alpha/beta-Hydrolases"/>
    <property type="match status" value="1"/>
</dbReference>